<proteinExistence type="inferred from homology"/>
<dbReference type="InterPro" id="IPR000092">
    <property type="entry name" value="Polyprenyl_synt"/>
</dbReference>
<comment type="similarity">
    <text evidence="2 6">Belongs to the FPP/GGPP synthase family.</text>
</comment>
<dbReference type="EMBL" id="DUCX01000014">
    <property type="protein sequence ID" value="HIF36964.1"/>
    <property type="molecule type" value="Genomic_DNA"/>
</dbReference>
<evidence type="ECO:0008006" key="9">
    <source>
        <dbReference type="Google" id="ProtNLM"/>
    </source>
</evidence>
<dbReference type="InterPro" id="IPR033749">
    <property type="entry name" value="Polyprenyl_synt_CS"/>
</dbReference>
<evidence type="ECO:0000256" key="2">
    <source>
        <dbReference type="ARBA" id="ARBA00006706"/>
    </source>
</evidence>
<evidence type="ECO:0000256" key="5">
    <source>
        <dbReference type="ARBA" id="ARBA00022842"/>
    </source>
</evidence>
<dbReference type="Gene3D" id="1.10.600.10">
    <property type="entry name" value="Farnesyl Diphosphate Synthase"/>
    <property type="match status" value="1"/>
</dbReference>
<comment type="caution">
    <text evidence="7">The sequence shown here is derived from an EMBL/GenBank/DDBJ whole genome shotgun (WGS) entry which is preliminary data.</text>
</comment>
<gene>
    <name evidence="7" type="ORF">EYQ70_00865</name>
</gene>
<comment type="cofactor">
    <cofactor evidence="1">
        <name>Mg(2+)</name>
        <dbReference type="ChEBI" id="CHEBI:18420"/>
    </cofactor>
</comment>
<dbReference type="Pfam" id="PF00348">
    <property type="entry name" value="polyprenyl_synt"/>
    <property type="match status" value="1"/>
</dbReference>
<keyword evidence="5" id="KW-0460">Magnesium</keyword>
<sequence length="332" mass="36948">MKEKNEVKKHTAFSVNLNDYYRDVKTEFQRHLEREISKESKSIAPLISKGIGEGKQLRPILCRLVSDSLGGDAHSAFECGMALELIHCGTLIHDDWLDGDRFRREAPALWDELGPRTAILVADLMVATGSLHGAISLATGKSLAVCARNLTEGAIADFTDKENYSESVYLDRIKRKTGALYSTAAELGALVSPRIDLASQMHKFGETVGIMYQITDDYLDLLNSIITKTAIGDLALGIPTLPVTRLSRHPEYKGAIDIFVKTGKADKIIEHVKITDAQNIFEELISPWQEMSRKYLEEVPDSSHKLLLEQVPMSFSNELIASDKTKFHADVF</sequence>
<dbReference type="PANTHER" id="PTHR12001:SF85">
    <property type="entry name" value="SHORT CHAIN ISOPRENYL DIPHOSPHATE SYNTHASE"/>
    <property type="match status" value="1"/>
</dbReference>
<keyword evidence="3 6" id="KW-0808">Transferase</keyword>
<evidence type="ECO:0000256" key="3">
    <source>
        <dbReference type="ARBA" id="ARBA00022679"/>
    </source>
</evidence>
<evidence type="ECO:0000313" key="7">
    <source>
        <dbReference type="EMBL" id="HIF36964.1"/>
    </source>
</evidence>
<organism evidence="7 8">
    <name type="scientific">Marine Group III euryarchaeote</name>
    <dbReference type="NCBI Taxonomy" id="2173149"/>
    <lineage>
        <taxon>Archaea</taxon>
        <taxon>Methanobacteriati</taxon>
        <taxon>Thermoplasmatota</taxon>
        <taxon>Thermoplasmata</taxon>
        <taxon>Candidatus Thermoprofundales</taxon>
    </lineage>
</organism>
<name>A0A7J4GT38_9ARCH</name>
<dbReference type="SUPFAM" id="SSF48576">
    <property type="entry name" value="Terpenoid synthases"/>
    <property type="match status" value="1"/>
</dbReference>
<dbReference type="GO" id="GO:0046872">
    <property type="term" value="F:metal ion binding"/>
    <property type="evidence" value="ECO:0007669"/>
    <property type="project" value="UniProtKB-KW"/>
</dbReference>
<dbReference type="Proteomes" id="UP000585802">
    <property type="component" value="Unassembled WGS sequence"/>
</dbReference>
<dbReference type="PANTHER" id="PTHR12001">
    <property type="entry name" value="GERANYLGERANYL PYROPHOSPHATE SYNTHASE"/>
    <property type="match status" value="1"/>
</dbReference>
<evidence type="ECO:0000256" key="6">
    <source>
        <dbReference type="RuleBase" id="RU004466"/>
    </source>
</evidence>
<dbReference type="GO" id="GO:0008299">
    <property type="term" value="P:isoprenoid biosynthetic process"/>
    <property type="evidence" value="ECO:0007669"/>
    <property type="project" value="InterPro"/>
</dbReference>
<evidence type="ECO:0000256" key="1">
    <source>
        <dbReference type="ARBA" id="ARBA00001946"/>
    </source>
</evidence>
<reference evidence="8" key="1">
    <citation type="journal article" date="2019" name="bioRxiv">
        <title>Genome diversification in globally distributed novel marine Proteobacteria is linked to environmental adaptation.</title>
        <authorList>
            <person name="Zhou Z."/>
            <person name="Tran P.Q."/>
            <person name="Kieft K."/>
            <person name="Anantharaman K."/>
        </authorList>
    </citation>
    <scope>NUCLEOTIDE SEQUENCE [LARGE SCALE GENOMIC DNA]</scope>
</reference>
<evidence type="ECO:0000256" key="4">
    <source>
        <dbReference type="ARBA" id="ARBA00022723"/>
    </source>
</evidence>
<protein>
    <recommendedName>
        <fullName evidence="9">Polyprenyl synthetase family protein</fullName>
    </recommendedName>
</protein>
<accession>A0A7J4GT38</accession>
<dbReference type="InterPro" id="IPR008949">
    <property type="entry name" value="Isoprenoid_synthase_dom_sf"/>
</dbReference>
<keyword evidence="4" id="KW-0479">Metal-binding</keyword>
<dbReference type="PROSITE" id="PS00444">
    <property type="entry name" value="POLYPRENYL_SYNTHASE_2"/>
    <property type="match status" value="1"/>
</dbReference>
<dbReference type="AlphaFoldDB" id="A0A7J4GT38"/>
<evidence type="ECO:0000313" key="8">
    <source>
        <dbReference type="Proteomes" id="UP000585802"/>
    </source>
</evidence>
<dbReference type="GO" id="GO:0004659">
    <property type="term" value="F:prenyltransferase activity"/>
    <property type="evidence" value="ECO:0007669"/>
    <property type="project" value="InterPro"/>
</dbReference>
<dbReference type="SFLD" id="SFLDS00005">
    <property type="entry name" value="Isoprenoid_Synthase_Type_I"/>
    <property type="match status" value="1"/>
</dbReference>